<evidence type="ECO:0000259" key="5">
    <source>
        <dbReference type="PROSITE" id="PS50075"/>
    </source>
</evidence>
<dbReference type="InterPro" id="IPR016035">
    <property type="entry name" value="Acyl_Trfase/lysoPLipase"/>
</dbReference>
<dbReference type="InterPro" id="IPR050091">
    <property type="entry name" value="PKS_NRPS_Biosynth_Enz"/>
</dbReference>
<dbReference type="GO" id="GO:0031177">
    <property type="term" value="F:phosphopantetheine binding"/>
    <property type="evidence" value="ECO:0007669"/>
    <property type="project" value="InterPro"/>
</dbReference>
<dbReference type="Gene3D" id="1.10.1200.10">
    <property type="entry name" value="ACP-like"/>
    <property type="match status" value="1"/>
</dbReference>
<dbReference type="GO" id="GO:0071770">
    <property type="term" value="P:DIM/DIP cell wall layer assembly"/>
    <property type="evidence" value="ECO:0007669"/>
    <property type="project" value="TreeGrafter"/>
</dbReference>
<organism evidence="7 8">
    <name type="scientific">Saccharomonospora marina XMU15</name>
    <dbReference type="NCBI Taxonomy" id="882083"/>
    <lineage>
        <taxon>Bacteria</taxon>
        <taxon>Bacillati</taxon>
        <taxon>Actinomycetota</taxon>
        <taxon>Actinomycetes</taxon>
        <taxon>Pseudonocardiales</taxon>
        <taxon>Pseudonocardiaceae</taxon>
        <taxon>Saccharomonospora</taxon>
    </lineage>
</organism>
<dbReference type="Gene3D" id="3.40.366.10">
    <property type="entry name" value="Malonyl-Coenzyme A Acyl Carrier Protein, domain 2"/>
    <property type="match status" value="1"/>
</dbReference>
<dbReference type="GO" id="GO:0004315">
    <property type="term" value="F:3-oxoacyl-[acyl-carrier-protein] synthase activity"/>
    <property type="evidence" value="ECO:0007669"/>
    <property type="project" value="InterPro"/>
</dbReference>
<proteinExistence type="predicted"/>
<dbReference type="GO" id="GO:0005737">
    <property type="term" value="C:cytoplasm"/>
    <property type="evidence" value="ECO:0007669"/>
    <property type="project" value="TreeGrafter"/>
</dbReference>
<dbReference type="InterPro" id="IPR032821">
    <property type="entry name" value="PKS_assoc"/>
</dbReference>
<evidence type="ECO:0000313" key="7">
    <source>
        <dbReference type="EMBL" id="EHR52440.1"/>
    </source>
</evidence>
<gene>
    <name evidence="7" type="ORF">SacmaDRAFT_4248</name>
</gene>
<dbReference type="CDD" id="cd00833">
    <property type="entry name" value="PKS"/>
    <property type="match status" value="1"/>
</dbReference>
<evidence type="ECO:0000259" key="6">
    <source>
        <dbReference type="PROSITE" id="PS52004"/>
    </source>
</evidence>
<protein>
    <submittedName>
        <fullName evidence="7">Polyketide synthase family protein</fullName>
    </submittedName>
</protein>
<dbReference type="InterPro" id="IPR014043">
    <property type="entry name" value="Acyl_transferase_dom"/>
</dbReference>
<dbReference type="InterPro" id="IPR016039">
    <property type="entry name" value="Thiolase-like"/>
</dbReference>
<dbReference type="SUPFAM" id="SSF53901">
    <property type="entry name" value="Thiolase-like"/>
    <property type="match status" value="1"/>
</dbReference>
<dbReference type="AlphaFoldDB" id="H5X7U0"/>
<dbReference type="Pfam" id="PF00109">
    <property type="entry name" value="ketoacyl-synt"/>
    <property type="match status" value="1"/>
</dbReference>
<dbReference type="InterPro" id="IPR018201">
    <property type="entry name" value="Ketoacyl_synth_AS"/>
</dbReference>
<dbReference type="InterPro" id="IPR009081">
    <property type="entry name" value="PP-bd_ACP"/>
</dbReference>
<dbReference type="PROSITE" id="PS52004">
    <property type="entry name" value="KS3_2"/>
    <property type="match status" value="1"/>
</dbReference>
<dbReference type="PROSITE" id="PS00012">
    <property type="entry name" value="PHOSPHOPANTETHEINE"/>
    <property type="match status" value="1"/>
</dbReference>
<dbReference type="SMART" id="SM00825">
    <property type="entry name" value="PKS_KS"/>
    <property type="match status" value="1"/>
</dbReference>
<dbReference type="InterPro" id="IPR001227">
    <property type="entry name" value="Ac_transferase_dom_sf"/>
</dbReference>
<feature type="domain" description="Ketosynthase family 3 (KS3)" evidence="6">
    <location>
        <begin position="6"/>
        <end position="429"/>
    </location>
</feature>
<dbReference type="SMART" id="SM00823">
    <property type="entry name" value="PKS_PP"/>
    <property type="match status" value="1"/>
</dbReference>
<dbReference type="EMBL" id="CM001439">
    <property type="protein sequence ID" value="EHR52440.1"/>
    <property type="molecule type" value="Genomic_DNA"/>
</dbReference>
<dbReference type="GO" id="GO:0004312">
    <property type="term" value="F:fatty acid synthase activity"/>
    <property type="evidence" value="ECO:0007669"/>
    <property type="project" value="TreeGrafter"/>
</dbReference>
<keyword evidence="3" id="KW-0808">Transferase</keyword>
<dbReference type="SUPFAM" id="SSF52151">
    <property type="entry name" value="FabD/lysophospholipase-like"/>
    <property type="match status" value="1"/>
</dbReference>
<dbReference type="HOGENOM" id="CLU_000022_16_6_11"/>
<dbReference type="OrthoDB" id="9778690at2"/>
<dbReference type="SMART" id="SM00827">
    <property type="entry name" value="PKS_AT"/>
    <property type="match status" value="1"/>
</dbReference>
<reference evidence="7 8" key="1">
    <citation type="journal article" date="2012" name="Stand. Genomic Sci.">
        <title>Genome sequence of the ocean sediment bacterium Saccharomonospora marina type strain (XMU15(T)).</title>
        <authorList>
            <person name="Klenk H.P."/>
            <person name="Lu M."/>
            <person name="Lucas S."/>
            <person name="Lapidus A."/>
            <person name="Copeland A."/>
            <person name="Pitluck S."/>
            <person name="Goodwin L.A."/>
            <person name="Han C."/>
            <person name="Tapia R."/>
            <person name="Brambilla E.M."/>
            <person name="Potter G."/>
            <person name="Land M."/>
            <person name="Ivanova N."/>
            <person name="Rohde M."/>
            <person name="Goker M."/>
            <person name="Detter J.C."/>
            <person name="Li W.J."/>
            <person name="Kyrpides N.C."/>
            <person name="Woyke T."/>
        </authorList>
    </citation>
    <scope>NUCLEOTIDE SEQUENCE [LARGE SCALE GENOMIC DNA]</scope>
    <source>
        <strain evidence="7 8">XMU15</strain>
    </source>
</reference>
<dbReference type="Gene3D" id="3.30.70.3290">
    <property type="match status" value="1"/>
</dbReference>
<evidence type="ECO:0000256" key="3">
    <source>
        <dbReference type="ARBA" id="ARBA00022679"/>
    </source>
</evidence>
<dbReference type="Gene3D" id="3.40.47.10">
    <property type="match status" value="1"/>
</dbReference>
<dbReference type="Pfam" id="PF02801">
    <property type="entry name" value="Ketoacyl-synt_C"/>
    <property type="match status" value="1"/>
</dbReference>
<feature type="region of interest" description="Disordered" evidence="4">
    <location>
        <begin position="873"/>
        <end position="892"/>
    </location>
</feature>
<sequence length="969" mass="99248">MDRDRSMDTAVVGISARLPGVHGLDDWWSVLTSGQVRTKRFEPRELLDAGVPAGLLDDPEYVPVHGYLDHADEFDNTLFRMSARDAEMLDPQHRLMLQGAWAALEDAGTGFGAHRPVTAVFASSSGSGYLRRMLVNGELDPVVLEEALHGTEPDFVAGLIAYKLGLTGPAIAVQTACSSSLVGVHLACQALAAGDCDQAVVAGAGVAFPQAGYLRSPGGIQSRTGRCRPFDRESDGVVAGSGVVCVVLRRLSDVLDHGPEPYGVILGSAVNNDGAAKAGFYAPSAAAQEAVIRAALDAADVSAASLGYLEAHGTGTRIGDPIEWTAATAALHAGGAPPGSIALGALKANIGHLDAAAGLAALVKALFVLRNGVVPPIAGYTGPNPLLETAGSPLRIPTEAEPWRGPEPRRAGVSAFGIGGTNVHVVVEQASPAPLRQAVPDRRPRLVLLSAAEEGVLATAATRLAEHLATTEVDLADVSTTLATGRAALPERLAVVGRSIAEVADRLRAGAGAAGRVPQGGSSPVVFLFPGQGTQYPGMALAFAEVLPGFLGALQLCLIEFPADVRARVRAALLDRDSSAADLATTELAQPALFALGYTVASGLAELGVVPAAVLGHSLGEITAACVAGILDLPSAARFVVERGRIMQGCPPGAMLALGCDEARTRELLSAGGAHLDIAAVNGPDNCVVAGPAAAVAEFGSWLGDRVHTRRLATERAFHSALVDRAVPALAEAAGDLVPRPARVAFAANWVGEVLPPGSVVAAEDFVRQARRPVRFADGLGAVAAGYPGCVAVEAGPGRTLATMATALGTTAVPLSPHRGGTDGAEAVLAALGRLWAVGGNVDTGRLCVGGHRARLPTYPFAGRRWLAPEVVGASDAGTGSGKPPVPDDGPPDVPAVVSRLWTELLGSEAANDHADFFHLGGDSLLVVHLVRRLHRELGVTVSPQALLEGRTLGGQTAAVLASLGSERI</sequence>
<dbReference type="PROSITE" id="PS00606">
    <property type="entry name" value="KS3_1"/>
    <property type="match status" value="1"/>
</dbReference>
<dbReference type="PANTHER" id="PTHR43775">
    <property type="entry name" value="FATTY ACID SYNTHASE"/>
    <property type="match status" value="1"/>
</dbReference>
<dbReference type="Pfam" id="PF16197">
    <property type="entry name" value="KAsynt_C_assoc"/>
    <property type="match status" value="1"/>
</dbReference>
<dbReference type="InterPro" id="IPR014030">
    <property type="entry name" value="Ketoacyl_synth_N"/>
</dbReference>
<keyword evidence="2" id="KW-0597">Phosphoprotein</keyword>
<evidence type="ECO:0000313" key="8">
    <source>
        <dbReference type="Proteomes" id="UP000004926"/>
    </source>
</evidence>
<dbReference type="InterPro" id="IPR006162">
    <property type="entry name" value="Ppantetheine_attach_site"/>
</dbReference>
<dbReference type="InterPro" id="IPR036736">
    <property type="entry name" value="ACP-like_sf"/>
</dbReference>
<dbReference type="GO" id="GO:0005886">
    <property type="term" value="C:plasma membrane"/>
    <property type="evidence" value="ECO:0007669"/>
    <property type="project" value="TreeGrafter"/>
</dbReference>
<dbReference type="PANTHER" id="PTHR43775:SF37">
    <property type="entry name" value="SI:DKEY-61P9.11"/>
    <property type="match status" value="1"/>
</dbReference>
<dbReference type="SUPFAM" id="SSF55048">
    <property type="entry name" value="Probable ACP-binding domain of malonyl-CoA ACP transacylase"/>
    <property type="match status" value="1"/>
</dbReference>
<name>H5X7U0_9PSEU</name>
<dbReference type="RefSeq" id="WP_009155818.1">
    <property type="nucleotide sequence ID" value="NZ_CM001439.1"/>
</dbReference>
<feature type="domain" description="Carrier" evidence="5">
    <location>
        <begin position="889"/>
        <end position="964"/>
    </location>
</feature>
<dbReference type="GO" id="GO:0006633">
    <property type="term" value="P:fatty acid biosynthetic process"/>
    <property type="evidence" value="ECO:0007669"/>
    <property type="project" value="InterPro"/>
</dbReference>
<dbReference type="InterPro" id="IPR020841">
    <property type="entry name" value="PKS_Beta-ketoAc_synthase_dom"/>
</dbReference>
<dbReference type="InterPro" id="IPR014031">
    <property type="entry name" value="Ketoacyl_synth_C"/>
</dbReference>
<evidence type="ECO:0000256" key="2">
    <source>
        <dbReference type="ARBA" id="ARBA00022553"/>
    </source>
</evidence>
<dbReference type="Pfam" id="PF00698">
    <property type="entry name" value="Acyl_transf_1"/>
    <property type="match status" value="1"/>
</dbReference>
<dbReference type="STRING" id="882083.SacmaDRAFT_4248"/>
<dbReference type="PROSITE" id="PS50075">
    <property type="entry name" value="CARRIER"/>
    <property type="match status" value="1"/>
</dbReference>
<evidence type="ECO:0000256" key="1">
    <source>
        <dbReference type="ARBA" id="ARBA00022450"/>
    </source>
</evidence>
<dbReference type="SUPFAM" id="SSF47336">
    <property type="entry name" value="ACP-like"/>
    <property type="match status" value="1"/>
</dbReference>
<keyword evidence="8" id="KW-1185">Reference proteome</keyword>
<evidence type="ECO:0000256" key="4">
    <source>
        <dbReference type="SAM" id="MobiDB-lite"/>
    </source>
</evidence>
<keyword evidence="1" id="KW-0596">Phosphopantetheine</keyword>
<dbReference type="InterPro" id="IPR020806">
    <property type="entry name" value="PKS_PP-bd"/>
</dbReference>
<dbReference type="eggNOG" id="COG3321">
    <property type="taxonomic scope" value="Bacteria"/>
</dbReference>
<dbReference type="Proteomes" id="UP000004926">
    <property type="component" value="Chromosome"/>
</dbReference>
<dbReference type="Pfam" id="PF00550">
    <property type="entry name" value="PP-binding"/>
    <property type="match status" value="1"/>
</dbReference>
<dbReference type="InterPro" id="IPR016036">
    <property type="entry name" value="Malonyl_transacylase_ACP-bd"/>
</dbReference>
<accession>H5X7U0</accession>